<dbReference type="GO" id="GO:0005634">
    <property type="term" value="C:nucleus"/>
    <property type="evidence" value="ECO:0007669"/>
    <property type="project" value="UniProtKB-SubCell"/>
</dbReference>
<dbReference type="SUPFAM" id="SSF52113">
    <property type="entry name" value="BRCT domain"/>
    <property type="match status" value="1"/>
</dbReference>
<feature type="region of interest" description="Disordered" evidence="20">
    <location>
        <begin position="832"/>
        <end position="861"/>
    </location>
</feature>
<keyword evidence="9" id="KW-0237">DNA synthesis</keyword>
<dbReference type="InterPro" id="IPR053848">
    <property type="entry name" value="IMS_HHH_1"/>
</dbReference>
<evidence type="ECO:0000256" key="14">
    <source>
        <dbReference type="ARBA" id="ARBA00022763"/>
    </source>
</evidence>
<evidence type="ECO:0000256" key="6">
    <source>
        <dbReference type="ARBA" id="ARBA00016178"/>
    </source>
</evidence>
<dbReference type="Gene3D" id="6.10.250.1630">
    <property type="match status" value="1"/>
</dbReference>
<comment type="catalytic activity">
    <reaction evidence="19">
        <text>DNA(n) + a 2'-deoxyribonucleoside 5'-triphosphate = DNA(n+1) + diphosphate</text>
        <dbReference type="Rhea" id="RHEA:22508"/>
        <dbReference type="Rhea" id="RHEA-COMP:17339"/>
        <dbReference type="Rhea" id="RHEA-COMP:17340"/>
        <dbReference type="ChEBI" id="CHEBI:33019"/>
        <dbReference type="ChEBI" id="CHEBI:61560"/>
        <dbReference type="ChEBI" id="CHEBI:173112"/>
        <dbReference type="EC" id="2.7.7.7"/>
    </reaction>
</comment>
<dbReference type="InterPro" id="IPR001357">
    <property type="entry name" value="BRCT_dom"/>
</dbReference>
<dbReference type="AlphaFoldDB" id="A0A7I4CB79"/>
<reference evidence="23" key="3">
    <citation type="submission" date="2020-12" db="UniProtKB">
        <authorList>
            <consortium name="EnsemblPlants"/>
        </authorList>
    </citation>
    <scope>IDENTIFICATION</scope>
</reference>
<dbReference type="Gene3D" id="3.40.1170.60">
    <property type="match status" value="1"/>
</dbReference>
<dbReference type="PROSITE" id="PS50173">
    <property type="entry name" value="UMUC"/>
    <property type="match status" value="1"/>
</dbReference>
<keyword evidence="15" id="KW-0460">Magnesium</keyword>
<dbReference type="Gene3D" id="3.30.1490.100">
    <property type="entry name" value="DNA polymerase, Y-family, little finger domain"/>
    <property type="match status" value="1"/>
</dbReference>
<dbReference type="InterPro" id="IPR022880">
    <property type="entry name" value="DNApol_IV"/>
</dbReference>
<dbReference type="RefSeq" id="XP_024360867.1">
    <property type="nucleotide sequence ID" value="XM_024505099.2"/>
</dbReference>
<feature type="domain" description="BRCT" evidence="21">
    <location>
        <begin position="97"/>
        <end position="188"/>
    </location>
</feature>
<dbReference type="InParanoid" id="A0A7I4CB79"/>
<dbReference type="InterPro" id="IPR043502">
    <property type="entry name" value="DNA/RNA_pol_sf"/>
</dbReference>
<reference evidence="23 24" key="1">
    <citation type="journal article" date="2008" name="Science">
        <title>The Physcomitrella genome reveals evolutionary insights into the conquest of land by plants.</title>
        <authorList>
            <person name="Rensing S."/>
            <person name="Lang D."/>
            <person name="Zimmer A."/>
            <person name="Terry A."/>
            <person name="Salamov A."/>
            <person name="Shapiro H."/>
            <person name="Nishiyama T."/>
            <person name="Perroud P.-F."/>
            <person name="Lindquist E."/>
            <person name="Kamisugi Y."/>
            <person name="Tanahashi T."/>
            <person name="Sakakibara K."/>
            <person name="Fujita T."/>
            <person name="Oishi K."/>
            <person name="Shin-I T."/>
            <person name="Kuroki Y."/>
            <person name="Toyoda A."/>
            <person name="Suzuki Y."/>
            <person name="Hashimoto A."/>
            <person name="Yamaguchi K."/>
            <person name="Sugano A."/>
            <person name="Kohara Y."/>
            <person name="Fujiyama A."/>
            <person name="Anterola A."/>
            <person name="Aoki S."/>
            <person name="Ashton N."/>
            <person name="Barbazuk W.B."/>
            <person name="Barker E."/>
            <person name="Bennetzen J."/>
            <person name="Bezanilla M."/>
            <person name="Blankenship R."/>
            <person name="Cho S.H."/>
            <person name="Dutcher S."/>
            <person name="Estelle M."/>
            <person name="Fawcett J.A."/>
            <person name="Gundlach H."/>
            <person name="Hanada K."/>
            <person name="Heyl A."/>
            <person name="Hicks K.A."/>
            <person name="Hugh J."/>
            <person name="Lohr M."/>
            <person name="Mayer K."/>
            <person name="Melkozernov A."/>
            <person name="Murata T."/>
            <person name="Nelson D."/>
            <person name="Pils B."/>
            <person name="Prigge M."/>
            <person name="Reiss B."/>
            <person name="Renner T."/>
            <person name="Rombauts S."/>
            <person name="Rushton P."/>
            <person name="Sanderfoot A."/>
            <person name="Schween G."/>
            <person name="Shiu S.-H."/>
            <person name="Stueber K."/>
            <person name="Theodoulou F.L."/>
            <person name="Tu H."/>
            <person name="Van de Peer Y."/>
            <person name="Verrier P.J."/>
            <person name="Waters E."/>
            <person name="Wood A."/>
            <person name="Yang L."/>
            <person name="Cove D."/>
            <person name="Cuming A."/>
            <person name="Hasebe M."/>
            <person name="Lucas S."/>
            <person name="Mishler D.B."/>
            <person name="Reski R."/>
            <person name="Grigoriev I."/>
            <person name="Quatrano R.S."/>
            <person name="Boore J.L."/>
        </authorList>
    </citation>
    <scope>NUCLEOTIDE SEQUENCE [LARGE SCALE GENOMIC DNA]</scope>
    <source>
        <strain evidence="23 24">cv. Gransden 2004</strain>
    </source>
</reference>
<evidence type="ECO:0000256" key="10">
    <source>
        <dbReference type="ARBA" id="ARBA00022679"/>
    </source>
</evidence>
<dbReference type="InterPro" id="IPR001126">
    <property type="entry name" value="UmuC"/>
</dbReference>
<dbReference type="EnsemblPlants" id="Pp3c22_4740V3.3">
    <property type="protein sequence ID" value="Pp3c22_4740V3.3"/>
    <property type="gene ID" value="Pp3c22_4740"/>
</dbReference>
<dbReference type="SUPFAM" id="SSF56672">
    <property type="entry name" value="DNA/RNA polymerases"/>
    <property type="match status" value="1"/>
</dbReference>
<dbReference type="FunFam" id="3.30.1490.100:FF:000001">
    <property type="entry name" value="DNA repair protein REV1"/>
    <property type="match status" value="1"/>
</dbReference>
<dbReference type="Gene3D" id="3.30.70.270">
    <property type="match status" value="1"/>
</dbReference>
<comment type="subcellular location">
    <subcellularLocation>
        <location evidence="3">Cytoplasm</location>
    </subcellularLocation>
    <subcellularLocation>
        <location evidence="2">Nucleus</location>
    </subcellularLocation>
</comment>
<keyword evidence="16" id="KW-0238">DNA-binding</keyword>
<dbReference type="FunFam" id="3.40.1170.60:FF:000004">
    <property type="entry name" value="DNA repair protein REV1"/>
    <property type="match status" value="1"/>
</dbReference>
<evidence type="ECO:0000256" key="18">
    <source>
        <dbReference type="ARBA" id="ARBA00023242"/>
    </source>
</evidence>
<evidence type="ECO:0000256" key="5">
    <source>
        <dbReference type="ARBA" id="ARBA00012417"/>
    </source>
</evidence>
<dbReference type="Pfam" id="PF21999">
    <property type="entry name" value="IMS_HHH_1"/>
    <property type="match status" value="1"/>
</dbReference>
<evidence type="ECO:0000256" key="12">
    <source>
        <dbReference type="ARBA" id="ARBA00022705"/>
    </source>
</evidence>
<dbReference type="Gene3D" id="6.10.250.1490">
    <property type="match status" value="1"/>
</dbReference>
<dbReference type="PANTHER" id="PTHR45990:SF1">
    <property type="entry name" value="DNA REPAIR PROTEIN REV1"/>
    <property type="match status" value="1"/>
</dbReference>
<keyword evidence="12" id="KW-0235">DNA replication</keyword>
<evidence type="ECO:0000256" key="20">
    <source>
        <dbReference type="SAM" id="MobiDB-lite"/>
    </source>
</evidence>
<dbReference type="GO" id="GO:0005737">
    <property type="term" value="C:cytoplasm"/>
    <property type="evidence" value="ECO:0007669"/>
    <property type="project" value="UniProtKB-SubCell"/>
</dbReference>
<dbReference type="NCBIfam" id="NF002677">
    <property type="entry name" value="PRK02406.1"/>
    <property type="match status" value="1"/>
</dbReference>
<dbReference type="Proteomes" id="UP000006727">
    <property type="component" value="Chromosome 22"/>
</dbReference>
<evidence type="ECO:0000256" key="3">
    <source>
        <dbReference type="ARBA" id="ARBA00004496"/>
    </source>
</evidence>
<dbReference type="Gramene" id="Pp3c22_4740V3.3">
    <property type="protein sequence ID" value="Pp3c22_4740V3.3"/>
    <property type="gene ID" value="Pp3c22_4740"/>
</dbReference>
<keyword evidence="24" id="KW-1185">Reference proteome</keyword>
<evidence type="ECO:0000313" key="24">
    <source>
        <dbReference type="Proteomes" id="UP000006727"/>
    </source>
</evidence>
<dbReference type="Pfam" id="PF00817">
    <property type="entry name" value="IMS"/>
    <property type="match status" value="1"/>
</dbReference>
<dbReference type="FunFam" id="3.40.50.10190:FF:000011">
    <property type="entry name" value="DNA repair protein REV1"/>
    <property type="match status" value="1"/>
</dbReference>
<evidence type="ECO:0000256" key="19">
    <source>
        <dbReference type="ARBA" id="ARBA00049244"/>
    </source>
</evidence>
<evidence type="ECO:0000256" key="8">
    <source>
        <dbReference type="ARBA" id="ARBA00022490"/>
    </source>
</evidence>
<dbReference type="KEGG" id="ppp:112275095"/>
<keyword evidence="14" id="KW-0227">DNA damage</keyword>
<dbReference type="Pfam" id="PF11799">
    <property type="entry name" value="IMS_C"/>
    <property type="match status" value="1"/>
</dbReference>
<comment type="similarity">
    <text evidence="4">Belongs to the DNA polymerase type-Y family.</text>
</comment>
<dbReference type="GO" id="GO:0003684">
    <property type="term" value="F:damaged DNA binding"/>
    <property type="evidence" value="ECO:0007669"/>
    <property type="project" value="InterPro"/>
</dbReference>
<dbReference type="CDD" id="cd01701">
    <property type="entry name" value="PolY_Rev1"/>
    <property type="match status" value="1"/>
</dbReference>
<evidence type="ECO:0000256" key="2">
    <source>
        <dbReference type="ARBA" id="ARBA00004123"/>
    </source>
</evidence>
<feature type="domain" description="UmuC" evidence="22">
    <location>
        <begin position="379"/>
        <end position="558"/>
    </location>
</feature>
<dbReference type="EC" id="2.7.7.7" evidence="5"/>
<dbReference type="GO" id="GO:0070987">
    <property type="term" value="P:error-free translesion synthesis"/>
    <property type="evidence" value="ECO:0000318"/>
    <property type="project" value="GO_Central"/>
</dbReference>
<dbReference type="Gene3D" id="3.40.50.10190">
    <property type="entry name" value="BRCT domain"/>
    <property type="match status" value="1"/>
</dbReference>
<dbReference type="GO" id="GO:0006260">
    <property type="term" value="P:DNA replication"/>
    <property type="evidence" value="ECO:0007669"/>
    <property type="project" value="UniProtKB-KW"/>
</dbReference>
<dbReference type="InterPro" id="IPR043128">
    <property type="entry name" value="Rev_trsase/Diguanyl_cyclase"/>
</dbReference>
<dbReference type="Pfam" id="PF14377">
    <property type="entry name" value="UBM"/>
    <property type="match status" value="2"/>
</dbReference>
<keyword evidence="18" id="KW-0539">Nucleus</keyword>
<dbReference type="OrthoDB" id="427711at2759"/>
<dbReference type="CDD" id="cd19318">
    <property type="entry name" value="Rev1_UBM2"/>
    <property type="match status" value="1"/>
</dbReference>
<dbReference type="PROSITE" id="PS50172">
    <property type="entry name" value="BRCT"/>
    <property type="match status" value="1"/>
</dbReference>
<evidence type="ECO:0000256" key="4">
    <source>
        <dbReference type="ARBA" id="ARBA00010945"/>
    </source>
</evidence>
<evidence type="ECO:0000256" key="9">
    <source>
        <dbReference type="ARBA" id="ARBA00022634"/>
    </source>
</evidence>
<dbReference type="GO" id="GO:0042276">
    <property type="term" value="P:error-prone translesion synthesis"/>
    <property type="evidence" value="ECO:0000318"/>
    <property type="project" value="GO_Central"/>
</dbReference>
<evidence type="ECO:0000256" key="11">
    <source>
        <dbReference type="ARBA" id="ARBA00022695"/>
    </source>
</evidence>
<dbReference type="GO" id="GO:0006281">
    <property type="term" value="P:DNA repair"/>
    <property type="evidence" value="ECO:0007669"/>
    <property type="project" value="UniProtKB-KW"/>
</dbReference>
<comment type="cofactor">
    <cofactor evidence="1">
        <name>Mg(2+)</name>
        <dbReference type="ChEBI" id="CHEBI:18420"/>
    </cofactor>
</comment>
<dbReference type="GO" id="GO:0003887">
    <property type="term" value="F:DNA-directed DNA polymerase activity"/>
    <property type="evidence" value="ECO:0000318"/>
    <property type="project" value="GO_Central"/>
</dbReference>
<dbReference type="InterPro" id="IPR025527">
    <property type="entry name" value="HUWE1/Rev1_UBM"/>
</dbReference>
<dbReference type="EMBL" id="ABEU02000022">
    <property type="status" value="NOT_ANNOTATED_CDS"/>
    <property type="molecule type" value="Genomic_DNA"/>
</dbReference>
<keyword evidence="11" id="KW-0548">Nucleotidyltransferase</keyword>
<protein>
    <recommendedName>
        <fullName evidence="6">DNA polymerase kappa</fullName>
        <ecNumber evidence="5">2.7.7.7</ecNumber>
    </recommendedName>
    <alternativeName>
        <fullName evidence="7">DNA repair protein REV1</fullName>
    </alternativeName>
</protein>
<dbReference type="PANTHER" id="PTHR45990">
    <property type="entry name" value="DNA REPAIR PROTEIN REV1"/>
    <property type="match status" value="1"/>
</dbReference>
<dbReference type="FunFam" id="3.30.70.270:FF:000019">
    <property type="entry name" value="DNA repair protein REV1"/>
    <property type="match status" value="1"/>
</dbReference>
<evidence type="ECO:0000256" key="17">
    <source>
        <dbReference type="ARBA" id="ARBA00023204"/>
    </source>
</evidence>
<evidence type="ECO:0000256" key="1">
    <source>
        <dbReference type="ARBA" id="ARBA00001946"/>
    </source>
</evidence>
<dbReference type="InterPro" id="IPR036420">
    <property type="entry name" value="BRCT_dom_sf"/>
</dbReference>
<dbReference type="GeneID" id="112275095"/>
<evidence type="ECO:0000256" key="16">
    <source>
        <dbReference type="ARBA" id="ARBA00023125"/>
    </source>
</evidence>
<dbReference type="GO" id="GO:0017125">
    <property type="term" value="F:deoxycytidyl transferase activity"/>
    <property type="evidence" value="ECO:0000318"/>
    <property type="project" value="GO_Central"/>
</dbReference>
<dbReference type="Pfam" id="PF16589">
    <property type="entry name" value="BRCT_2"/>
    <property type="match status" value="1"/>
</dbReference>
<sequence>MAGEEKEEESLKRKKVDNVPRGMAWGAQSFASARISSIREKDPSSVSDFGRYMAEKRRKLNVQYNEDSSNKLLNNATAAVAALHSKEGQIVVAEISTKSRIFNGISIWVDGFTVPTHQELRHLMLQYGGVFENYFRRELVTHIICSTLPDSKIKNPRSLSRGLPIVKPEWIVDSIAAGRVLSWAPYQLQRIALEHPNQRTLQSAYLNPKLDHCPLPLDWRDNYPTYSNMMDIDLEPRSELLALENVPTSDNQGPSSVQDGAVNFTLLEEDLKGIEVKADECSETENQGVLESHGKKDSVAIVDRSKRNTGAGYSDAAAAATHSTLGDDNFVQNYFKSSRLHFIGTWRNRYQSRYGSFNDNSEGQDQQVFRAKSGSDPAVIHIDMDCFFVAVVVRDRPELHDKPVAVCHSDSVRGSGEISSANYPARAFGVRAGMFVRDAKAKCPDLEIVPYNFEAYEQVADKVYNILHHHCGRVQAVSCDEAFLDVTDQGDPCQIASVIRSQIFEATRCTASAGVSKNKLLARLATRKAKPNGLYYIAPSEVEGFMDELAVEDLPGVGWTLKEKLKSHNLHKCSDLLRVSKDFLQREFGVKTGDMLWSYARGIDTREVQQAQIRKSIGAEVNWGVRFLVPEDAHRFLVTLSTEVATRLQTAAVKGRTITLKVKRRKEGSGEPSKFMGCGVCDNFSRSETVGYATDSQEILLRVAKQLFNSFAFDVRDVRGVGLQVTRLEAVGSGQSLKGGQGQQRALKSWLAPEISKVMLDESAPADRNSGNQTIIHRSTEPLKTEAGESIPVKSPALDVPKLPLNTSAQDNNDLHAVFTAAESGMRNFIAPDTKDRIQVGRSSTKAAPPPTNLPPLSELDPSVLASLPPEILAEIREVYGELAAQPVVSSKPAKNYLSPVAVMKGAHKTKTSEVSNRVDRREDGIRRVLPLEPLTERGESSRPPSVRPEIVALPPASQLDPSVMSALPLSLRRELEQEYKRQQVKKPDKSTLRVSEPEKLCVERCSSTSLEDLWTGTPPKWVHMFKESQDAEFSNLCVLAEHMAGAVRPFSVVMLSVLPHLSNACSATVSQKVIQSCMELIKQYVQQMIACDLEEVCMIMRVLKRVAAKSQLWRVVEDLITPFVQGIVGECYGGHLKI</sequence>
<evidence type="ECO:0000256" key="7">
    <source>
        <dbReference type="ARBA" id="ARBA00020399"/>
    </source>
</evidence>
<dbReference type="HAMAP" id="MF_01113">
    <property type="entry name" value="DNApol_IV"/>
    <property type="match status" value="1"/>
</dbReference>
<accession>A0A7I4CB79</accession>
<evidence type="ECO:0000259" key="22">
    <source>
        <dbReference type="PROSITE" id="PS50173"/>
    </source>
</evidence>
<keyword evidence="13" id="KW-0479">Metal-binding</keyword>
<evidence type="ECO:0000259" key="21">
    <source>
        <dbReference type="PROSITE" id="PS50172"/>
    </source>
</evidence>
<evidence type="ECO:0000313" key="23">
    <source>
        <dbReference type="EnsemblPlants" id="Pp3c22_4740V3.3"/>
    </source>
</evidence>
<dbReference type="SMART" id="SM00292">
    <property type="entry name" value="BRCT"/>
    <property type="match status" value="1"/>
</dbReference>
<dbReference type="InterPro" id="IPR036775">
    <property type="entry name" value="DNA_pol_Y-fam_lit_finger_sf"/>
</dbReference>
<dbReference type="GO" id="GO:0046872">
    <property type="term" value="F:metal ion binding"/>
    <property type="evidence" value="ECO:0007669"/>
    <property type="project" value="UniProtKB-KW"/>
</dbReference>
<gene>
    <name evidence="23" type="primary">LOC112275095</name>
</gene>
<dbReference type="CDD" id="cd17719">
    <property type="entry name" value="BRCT_Rev1"/>
    <property type="match status" value="1"/>
</dbReference>
<dbReference type="InterPro" id="IPR047346">
    <property type="entry name" value="Rev1_UBM1/2"/>
</dbReference>
<evidence type="ECO:0000256" key="15">
    <source>
        <dbReference type="ARBA" id="ARBA00022842"/>
    </source>
</evidence>
<dbReference type="InterPro" id="IPR017961">
    <property type="entry name" value="DNA_pol_Y-fam_little_finger"/>
</dbReference>
<reference evidence="23 24" key="2">
    <citation type="journal article" date="2018" name="Plant J.">
        <title>The Physcomitrella patens chromosome-scale assembly reveals moss genome structure and evolution.</title>
        <authorList>
            <person name="Lang D."/>
            <person name="Ullrich K.K."/>
            <person name="Murat F."/>
            <person name="Fuchs J."/>
            <person name="Jenkins J."/>
            <person name="Haas F.B."/>
            <person name="Piednoel M."/>
            <person name="Gundlach H."/>
            <person name="Van Bel M."/>
            <person name="Meyberg R."/>
            <person name="Vives C."/>
            <person name="Morata J."/>
            <person name="Symeonidi A."/>
            <person name="Hiss M."/>
            <person name="Muchero W."/>
            <person name="Kamisugi Y."/>
            <person name="Saleh O."/>
            <person name="Blanc G."/>
            <person name="Decker E.L."/>
            <person name="van Gessel N."/>
            <person name="Grimwood J."/>
            <person name="Hayes R.D."/>
            <person name="Graham S.W."/>
            <person name="Gunter L.E."/>
            <person name="McDaniel S.F."/>
            <person name="Hoernstein S.N.W."/>
            <person name="Larsson A."/>
            <person name="Li F.W."/>
            <person name="Perroud P.F."/>
            <person name="Phillips J."/>
            <person name="Ranjan P."/>
            <person name="Rokshar D.S."/>
            <person name="Rothfels C.J."/>
            <person name="Schneider L."/>
            <person name="Shu S."/>
            <person name="Stevenson D.W."/>
            <person name="Thummler F."/>
            <person name="Tillich M."/>
            <person name="Villarreal Aguilar J.C."/>
            <person name="Widiez T."/>
            <person name="Wong G.K."/>
            <person name="Wymore A."/>
            <person name="Zhang Y."/>
            <person name="Zimmer A.D."/>
            <person name="Quatrano R.S."/>
            <person name="Mayer K.F.X."/>
            <person name="Goodstein D."/>
            <person name="Casacuberta J.M."/>
            <person name="Vandepoele K."/>
            <person name="Reski R."/>
            <person name="Cuming A.C."/>
            <person name="Tuskan G.A."/>
            <person name="Maumus F."/>
            <person name="Salse J."/>
            <person name="Schmutz J."/>
            <person name="Rensing S.A."/>
        </authorList>
    </citation>
    <scope>NUCLEOTIDE SEQUENCE [LARGE SCALE GENOMIC DNA]</scope>
    <source>
        <strain evidence="23 24">cv. Gransden 2004</strain>
    </source>
</reference>
<dbReference type="FunCoup" id="A0A7I4CB79">
    <property type="interactions" value="2993"/>
</dbReference>
<dbReference type="Gene3D" id="1.10.150.20">
    <property type="entry name" value="5' to 3' exonuclease, C-terminal subdomain"/>
    <property type="match status" value="1"/>
</dbReference>
<keyword evidence="10" id="KW-0808">Transferase</keyword>
<organism evidence="23 24">
    <name type="scientific">Physcomitrium patens</name>
    <name type="common">Spreading-leaved earth moss</name>
    <name type="synonym">Physcomitrella patens</name>
    <dbReference type="NCBI Taxonomy" id="3218"/>
    <lineage>
        <taxon>Eukaryota</taxon>
        <taxon>Viridiplantae</taxon>
        <taxon>Streptophyta</taxon>
        <taxon>Embryophyta</taxon>
        <taxon>Bryophyta</taxon>
        <taxon>Bryophytina</taxon>
        <taxon>Bryopsida</taxon>
        <taxon>Funariidae</taxon>
        <taxon>Funariales</taxon>
        <taxon>Funariaceae</taxon>
        <taxon>Physcomitrium</taxon>
    </lineage>
</organism>
<name>A0A7I4CB79_PHYPA</name>
<evidence type="ECO:0000256" key="13">
    <source>
        <dbReference type="ARBA" id="ARBA00022723"/>
    </source>
</evidence>
<keyword evidence="17" id="KW-0234">DNA repair</keyword>
<proteinExistence type="inferred from homology"/>
<keyword evidence="8" id="KW-0963">Cytoplasm</keyword>
<dbReference type="SUPFAM" id="SSF100879">
    <property type="entry name" value="Lesion bypass DNA polymerase (Y-family), little finger domain"/>
    <property type="match status" value="1"/>
</dbReference>